<evidence type="ECO:0000313" key="3">
    <source>
        <dbReference type="Proteomes" id="UP000000272"/>
    </source>
</evidence>
<proteinExistence type="predicted"/>
<sequence>MFAESAAFFPVLASQMKVDFRQSNIDEDRCDFKNLLELLQQDSGEKNLSADVLSALLQLISFLYQNLRTTGEIAFNTESAERIVPVIFAEANRFNKDILPLLKNIVIQLEKSGKIDNLKILQLYRRLCDSMPQLKSLDLQDFKDRLEQFLQKSFTPEKFQVVTRERSVEVQSNGKSELCNATSSEGVLNLNRNILAETTAGSYESLPDGHRVKALEDKTEILNVSVQHAAISMSADDKAFTTERVGNGKIAEQKPEQFFRTEIFDKVVEKVQMALKGQVREMSIKLKPEFLGDIFIKIVDDKGKLTAELFVKNAYFRETLQANAHEIKNQIQQQGYAITEINVYEFSSQFDMSQKGQKFENGQWHNTYKKAGNGNIGGTGFGRDEGIDASGTAYYEVLGPSTINYVV</sequence>
<keyword evidence="3" id="KW-1185">Reference proteome</keyword>
<accession>D9S385</accession>
<reference evidence="2 3" key="1">
    <citation type="journal article" date="2010" name="Stand. Genomic Sci.">
        <title>Complete genome sequence of Thermosediminibacter oceani type strain (JW/IW-1228P).</title>
        <authorList>
            <person name="Pitluck S."/>
            <person name="Yasawong M."/>
            <person name="Munk C."/>
            <person name="Nolan M."/>
            <person name="Lapidus A."/>
            <person name="Lucas S."/>
            <person name="Glavina Del Rio T."/>
            <person name="Tice H."/>
            <person name="Cheng J.F."/>
            <person name="Bruce D."/>
            <person name="Detter C."/>
            <person name="Tapia R."/>
            <person name="Han C."/>
            <person name="Goodwin L."/>
            <person name="Liolios K."/>
            <person name="Ivanova N."/>
            <person name="Mavromatis K."/>
            <person name="Mikhailova N."/>
            <person name="Pati A."/>
            <person name="Chen A."/>
            <person name="Palaniappan K."/>
            <person name="Land M."/>
            <person name="Hauser L."/>
            <person name="Chang Y.J."/>
            <person name="Jeffries C.D."/>
            <person name="Rohde M."/>
            <person name="Spring S."/>
            <person name="Sikorski J."/>
            <person name="Goker M."/>
            <person name="Woyke T."/>
            <person name="Bristow J."/>
            <person name="Eisen J.A."/>
            <person name="Markowitz V."/>
            <person name="Hugenholtz P."/>
            <person name="Kyrpides N.C."/>
            <person name="Klenk H.P."/>
        </authorList>
    </citation>
    <scope>NUCLEOTIDE SEQUENCE [LARGE SCALE GENOMIC DNA]</scope>
    <source>
        <strain evidence="3">ATCC BAA-1034 / DSM 16646 / JW/IW-1228P</strain>
    </source>
</reference>
<evidence type="ECO:0000259" key="1">
    <source>
        <dbReference type="Pfam" id="PF02120"/>
    </source>
</evidence>
<dbReference type="Gene3D" id="3.30.750.140">
    <property type="match status" value="1"/>
</dbReference>
<keyword evidence="2" id="KW-0282">Flagellum</keyword>
<evidence type="ECO:0000313" key="2">
    <source>
        <dbReference type="EMBL" id="ADL07862.1"/>
    </source>
</evidence>
<dbReference type="EMBL" id="CP002131">
    <property type="protein sequence ID" value="ADL07862.1"/>
    <property type="molecule type" value="Genomic_DNA"/>
</dbReference>
<dbReference type="Pfam" id="PF02120">
    <property type="entry name" value="Flg_hook"/>
    <property type="match status" value="1"/>
</dbReference>
<protein>
    <submittedName>
        <fullName evidence="2">Flagellar hook-length control protein-like, C-terminal domain protein</fullName>
    </submittedName>
</protein>
<dbReference type="KEGG" id="toc:Toce_1101"/>
<keyword evidence="2" id="KW-0969">Cilium</keyword>
<dbReference type="CDD" id="cd17470">
    <property type="entry name" value="T3SS_Flik_C"/>
    <property type="match status" value="1"/>
</dbReference>
<dbReference type="STRING" id="555079.Toce_1101"/>
<dbReference type="HOGENOM" id="CLU_676035_0_0_9"/>
<organism evidence="2 3">
    <name type="scientific">Thermosediminibacter oceani (strain ATCC BAA-1034 / DSM 16646 / JW/IW-1228P)</name>
    <dbReference type="NCBI Taxonomy" id="555079"/>
    <lineage>
        <taxon>Bacteria</taxon>
        <taxon>Bacillati</taxon>
        <taxon>Bacillota</taxon>
        <taxon>Clostridia</taxon>
        <taxon>Thermosediminibacterales</taxon>
        <taxon>Thermosediminibacteraceae</taxon>
        <taxon>Thermosediminibacter</taxon>
    </lineage>
</organism>
<feature type="domain" description="Flagellar hook-length control protein-like C-terminal" evidence="1">
    <location>
        <begin position="269"/>
        <end position="345"/>
    </location>
</feature>
<dbReference type="AlphaFoldDB" id="D9S385"/>
<dbReference type="OrthoDB" id="1726967at2"/>
<gene>
    <name evidence="2" type="ordered locus">Toce_1101</name>
</gene>
<keyword evidence="2" id="KW-0966">Cell projection</keyword>
<dbReference type="InterPro" id="IPR021136">
    <property type="entry name" value="Flagellar_hook_control-like_C"/>
</dbReference>
<dbReference type="RefSeq" id="WP_013275902.1">
    <property type="nucleotide sequence ID" value="NC_014377.1"/>
</dbReference>
<dbReference type="InterPro" id="IPR038610">
    <property type="entry name" value="FliK-like_C_sf"/>
</dbReference>
<name>D9S385_THEOJ</name>
<dbReference type="Proteomes" id="UP000000272">
    <property type="component" value="Chromosome"/>
</dbReference>
<dbReference type="eggNOG" id="COG3144">
    <property type="taxonomic scope" value="Bacteria"/>
</dbReference>